<dbReference type="EMBL" id="JANFWR010000003">
    <property type="protein sequence ID" value="MCW0397981.1"/>
    <property type="molecule type" value="Genomic_DNA"/>
</dbReference>
<evidence type="ECO:0000313" key="3">
    <source>
        <dbReference type="EMBL" id="MCW0397981.1"/>
    </source>
</evidence>
<proteinExistence type="predicted"/>
<feature type="transmembrane region" description="Helical" evidence="2">
    <location>
        <begin position="87"/>
        <end position="107"/>
    </location>
</feature>
<accession>A0ABT3DR53</accession>
<keyword evidence="2" id="KW-0812">Transmembrane</keyword>
<evidence type="ECO:0000256" key="2">
    <source>
        <dbReference type="SAM" id="Phobius"/>
    </source>
</evidence>
<evidence type="ECO:0008006" key="5">
    <source>
        <dbReference type="Google" id="ProtNLM"/>
    </source>
</evidence>
<feature type="compositionally biased region" description="Low complexity" evidence="1">
    <location>
        <begin position="15"/>
        <end position="24"/>
    </location>
</feature>
<gene>
    <name evidence="3" type="ORF">NB700_000537</name>
</gene>
<sequence>MSSILSAPHHPAPAAPHLAGPAQPHAGQGWATRLLRGAATLWMSIAIGGQLAFAAYVAGFYGRTALAGTPERWNQVMARGHVAGDTVFNAVLALHLGLAVAIVLGGAAQLLPALRRRRPALHRWNGRIYLVCAVVLSLGGLAMIWIRGGVAGDLGQHLGTIANAVLILLCVAMAWRHARRGQWPAHRRWALRLFLAVSGVWFFRIGLMGWLALNQAPVGFDPDRFVGPTLTALAFAQTLLPLAVLELYLRALDSRRSGPQWLATAVLAAMSGATLVGTLAAVAGMWWPVLRHA</sequence>
<organism evidence="3 4">
    <name type="scientific">Xanthomonas sacchari</name>
    <dbReference type="NCBI Taxonomy" id="56458"/>
    <lineage>
        <taxon>Bacteria</taxon>
        <taxon>Pseudomonadati</taxon>
        <taxon>Pseudomonadota</taxon>
        <taxon>Gammaproteobacteria</taxon>
        <taxon>Lysobacterales</taxon>
        <taxon>Lysobacteraceae</taxon>
        <taxon>Xanthomonas</taxon>
    </lineage>
</organism>
<feature type="transmembrane region" description="Helical" evidence="2">
    <location>
        <begin position="41"/>
        <end position="61"/>
    </location>
</feature>
<dbReference type="Proteomes" id="UP001320843">
    <property type="component" value="Unassembled WGS sequence"/>
</dbReference>
<evidence type="ECO:0000313" key="4">
    <source>
        <dbReference type="Proteomes" id="UP001320843"/>
    </source>
</evidence>
<feature type="transmembrane region" description="Helical" evidence="2">
    <location>
        <begin position="128"/>
        <end position="146"/>
    </location>
</feature>
<evidence type="ECO:0000256" key="1">
    <source>
        <dbReference type="SAM" id="MobiDB-lite"/>
    </source>
</evidence>
<protein>
    <recommendedName>
        <fullName evidence="5">DUF2306 domain-containing protein</fullName>
    </recommendedName>
</protein>
<keyword evidence="2" id="KW-0472">Membrane</keyword>
<keyword evidence="4" id="KW-1185">Reference proteome</keyword>
<dbReference type="RefSeq" id="WP_267081621.1">
    <property type="nucleotide sequence ID" value="NZ_CP099530.1"/>
</dbReference>
<keyword evidence="2" id="KW-1133">Transmembrane helix</keyword>
<feature type="transmembrane region" description="Helical" evidence="2">
    <location>
        <begin position="158"/>
        <end position="178"/>
    </location>
</feature>
<feature type="transmembrane region" description="Helical" evidence="2">
    <location>
        <begin position="190"/>
        <end position="213"/>
    </location>
</feature>
<reference evidence="3 4" key="1">
    <citation type="submission" date="2022-06" db="EMBL/GenBank/DDBJ databases">
        <title>Dynamics of rice microbiomes reveals core vertical transmitted seed endophytes.</title>
        <authorList>
            <person name="Liao K."/>
            <person name="Zhang X."/>
        </authorList>
    </citation>
    <scope>NUCLEOTIDE SEQUENCE [LARGE SCALE GENOMIC DNA]</scope>
    <source>
        <strain evidence="3 4">YT10-10-1</strain>
    </source>
</reference>
<feature type="region of interest" description="Disordered" evidence="1">
    <location>
        <begin position="1"/>
        <end position="24"/>
    </location>
</feature>
<feature type="transmembrane region" description="Helical" evidence="2">
    <location>
        <begin position="225"/>
        <end position="249"/>
    </location>
</feature>
<dbReference type="InterPro" id="IPR018750">
    <property type="entry name" value="DUF2306_membrane"/>
</dbReference>
<dbReference type="Pfam" id="PF10067">
    <property type="entry name" value="DUF2306"/>
    <property type="match status" value="1"/>
</dbReference>
<comment type="caution">
    <text evidence="3">The sequence shown here is derived from an EMBL/GenBank/DDBJ whole genome shotgun (WGS) entry which is preliminary data.</text>
</comment>
<name>A0ABT3DR53_9XANT</name>
<feature type="transmembrane region" description="Helical" evidence="2">
    <location>
        <begin position="261"/>
        <end position="287"/>
    </location>
</feature>